<feature type="transmembrane region" description="Helical" evidence="2">
    <location>
        <begin position="269"/>
        <end position="289"/>
    </location>
</feature>
<dbReference type="RefSeq" id="WP_198060036.1">
    <property type="nucleotide sequence ID" value="NZ_CP065856.1"/>
</dbReference>
<dbReference type="AlphaFoldDB" id="A0A7T3FV06"/>
<dbReference type="Pfam" id="PF24034">
    <property type="entry name" value="DUF7343"/>
    <property type="match status" value="1"/>
</dbReference>
<dbReference type="InterPro" id="IPR055767">
    <property type="entry name" value="DUF7343"/>
</dbReference>
<evidence type="ECO:0000313" key="6">
    <source>
        <dbReference type="Proteomes" id="UP000595001"/>
    </source>
</evidence>
<protein>
    <recommendedName>
        <fullName evidence="7">IclR helix-turn-helix domain-containing protein</fullName>
    </recommendedName>
</protein>
<feature type="region of interest" description="Disordered" evidence="1">
    <location>
        <begin position="233"/>
        <end position="264"/>
    </location>
</feature>
<dbReference type="GeneID" id="60588927"/>
<dbReference type="Proteomes" id="UP000595001">
    <property type="component" value="Chromosome"/>
</dbReference>
<keyword evidence="6" id="KW-1185">Reference proteome</keyword>
<organism evidence="5 6">
    <name type="scientific">Halosimplex litoreum</name>
    <dbReference type="NCBI Taxonomy" id="1198301"/>
    <lineage>
        <taxon>Archaea</taxon>
        <taxon>Methanobacteriati</taxon>
        <taxon>Methanobacteriota</taxon>
        <taxon>Stenosarchaea group</taxon>
        <taxon>Halobacteria</taxon>
        <taxon>Halobacteriales</taxon>
        <taxon>Haloarculaceae</taxon>
        <taxon>Halosimplex</taxon>
    </lineage>
</organism>
<dbReference type="OrthoDB" id="27885at2157"/>
<name>A0A7T3FV06_9EURY</name>
<dbReference type="EMBL" id="CP065856">
    <property type="protein sequence ID" value="QPV61203.1"/>
    <property type="molecule type" value="Genomic_DNA"/>
</dbReference>
<evidence type="ECO:0008006" key="7">
    <source>
        <dbReference type="Google" id="ProtNLM"/>
    </source>
</evidence>
<evidence type="ECO:0000256" key="1">
    <source>
        <dbReference type="SAM" id="MobiDB-lite"/>
    </source>
</evidence>
<evidence type="ECO:0000256" key="2">
    <source>
        <dbReference type="SAM" id="Phobius"/>
    </source>
</evidence>
<evidence type="ECO:0000259" key="4">
    <source>
        <dbReference type="Pfam" id="PF24036"/>
    </source>
</evidence>
<keyword evidence="2" id="KW-1133">Transmembrane helix</keyword>
<keyword evidence="2" id="KW-0812">Transmembrane</keyword>
<sequence>MSPRSFAVVVTALLLLLPVGVAPVAALGAAGATGPAANSGMVGANVAPHNGSIDQGEIEMRVEVAADGDARWRVKTVVSDSITTADERAAFDDFVEEFNGTESPLALDSFVEAADDASRVTGREMTVRDVERHHALHDDTGAVWVTFTWTNFGRTSGDLLSVDDAFNTSSGVWLSSLAESETLVVVPPSGYGISSAPTSGSVAASSLAGGVARWEGPQSFGQRGPWIVYSGDAETATPTTRPPTVTPTESPGGPTTGTGTGPGDDIAGALPFVVVVVLGGASAAVLVAYMRREDDGLGGLVGSGDGPGAGAAADDGSLADDEAAGAATDGAPPADDATATAGPEAAGSAGASGSTADAESDAETTGETDGADDDIDEELLSDEERVERLIEDNGGRMKQAAIVQETGWSNAKVSQLLSAMDDDDRIDKLRIGRENLISFPDEDVTDLDSE</sequence>
<proteinExistence type="predicted"/>
<feature type="domain" description="DUF7343" evidence="3">
    <location>
        <begin position="379"/>
        <end position="440"/>
    </location>
</feature>
<dbReference type="Pfam" id="PF24036">
    <property type="entry name" value="DUF7345"/>
    <property type="match status" value="1"/>
</dbReference>
<gene>
    <name evidence="5" type="ORF">I7X12_10500</name>
</gene>
<feature type="domain" description="DUF7345" evidence="4">
    <location>
        <begin position="61"/>
        <end position="191"/>
    </location>
</feature>
<evidence type="ECO:0000313" key="5">
    <source>
        <dbReference type="EMBL" id="QPV61203.1"/>
    </source>
</evidence>
<dbReference type="KEGG" id="hlt:I7X12_10500"/>
<feature type="region of interest" description="Disordered" evidence="1">
    <location>
        <begin position="300"/>
        <end position="381"/>
    </location>
</feature>
<evidence type="ECO:0000259" key="3">
    <source>
        <dbReference type="Pfam" id="PF24034"/>
    </source>
</evidence>
<accession>A0A7T3FV06</accession>
<reference evidence="5 6" key="1">
    <citation type="submission" date="2020-12" db="EMBL/GenBank/DDBJ databases">
        <title>Halosimplex halophilum sp. nov. and Halosimplex salinum sp. nov., two new members of the genus Halosimplex.</title>
        <authorList>
            <person name="Cui H.L."/>
        </authorList>
    </citation>
    <scope>NUCLEOTIDE SEQUENCE [LARGE SCALE GENOMIC DNA]</scope>
    <source>
        <strain evidence="5 6">YGH94</strain>
    </source>
</reference>
<keyword evidence="2" id="KW-0472">Membrane</keyword>
<feature type="compositionally biased region" description="Low complexity" evidence="1">
    <location>
        <begin position="324"/>
        <end position="357"/>
    </location>
</feature>
<feature type="compositionally biased region" description="Acidic residues" evidence="1">
    <location>
        <begin position="358"/>
        <end position="381"/>
    </location>
</feature>
<dbReference type="InterPro" id="IPR055769">
    <property type="entry name" value="DUF7345"/>
</dbReference>
<feature type="compositionally biased region" description="Gly residues" evidence="1">
    <location>
        <begin position="300"/>
        <end position="309"/>
    </location>
</feature>